<dbReference type="SUPFAM" id="SSF88713">
    <property type="entry name" value="Glycoside hydrolase/deacetylase"/>
    <property type="match status" value="1"/>
</dbReference>
<dbReference type="GO" id="GO:0016787">
    <property type="term" value="F:hydrolase activity"/>
    <property type="evidence" value="ECO:0007669"/>
    <property type="project" value="UniProtKB-KW"/>
</dbReference>
<comment type="subcellular location">
    <subcellularLocation>
        <location evidence="1">Secreted</location>
    </subcellularLocation>
</comment>
<evidence type="ECO:0000256" key="1">
    <source>
        <dbReference type="ARBA" id="ARBA00004613"/>
    </source>
</evidence>
<keyword evidence="2" id="KW-0732">Signal</keyword>
<dbReference type="InterPro" id="IPR011330">
    <property type="entry name" value="Glyco_hydro/deAcase_b/a-brl"/>
</dbReference>
<organism evidence="4 5">
    <name type="scientific">Nocardioides oceani</name>
    <dbReference type="NCBI Taxonomy" id="3058369"/>
    <lineage>
        <taxon>Bacteria</taxon>
        <taxon>Bacillati</taxon>
        <taxon>Actinomycetota</taxon>
        <taxon>Actinomycetes</taxon>
        <taxon>Propionibacteriales</taxon>
        <taxon>Nocardioidaceae</taxon>
        <taxon>Nocardioides</taxon>
    </lineage>
</organism>
<sequence>MTAATRGLPVLMYHAVGSPMPPGLGELSVPPGLLAEQLSALAGAGYELLGLTDALAARGSGRKVVGLTFDDGYRDFLDAAVPVLADLRAGATLYVPSRNVGGTADWLPGSGAALPLLDARGVAAVAELGIEVGSHGAVHVPMDVLPRAVAASHLGESRTVLEGIVGQPVVSFCYPHGYASPVLRRQVHALGYDNACVIGHRVSPPGEDPTAVSRLLVGPQHDPRAVLDLVAGRGPRSVVPALKRAATPAWRATRRTARLAGATWT</sequence>
<reference evidence="4" key="1">
    <citation type="submission" date="2023-06" db="EMBL/GenBank/DDBJ databases">
        <title>Draft genome sequence of Nocardioides sp. SOB77.</title>
        <authorList>
            <person name="Zhang G."/>
        </authorList>
    </citation>
    <scope>NUCLEOTIDE SEQUENCE</scope>
    <source>
        <strain evidence="4">SOB77</strain>
    </source>
</reference>
<comment type="caution">
    <text evidence="4">The sequence shown here is derived from an EMBL/GenBank/DDBJ whole genome shotgun (WGS) entry which is preliminary data.</text>
</comment>
<accession>A0ABT8FK22</accession>
<name>A0ABT8FK22_9ACTN</name>
<evidence type="ECO:0000259" key="3">
    <source>
        <dbReference type="PROSITE" id="PS51677"/>
    </source>
</evidence>
<dbReference type="PANTHER" id="PTHR34216">
    <property type="match status" value="1"/>
</dbReference>
<dbReference type="InterPro" id="IPR051398">
    <property type="entry name" value="Polysacch_Deacetylase"/>
</dbReference>
<dbReference type="Proteomes" id="UP001168620">
    <property type="component" value="Unassembled WGS sequence"/>
</dbReference>
<dbReference type="EC" id="3.-.-.-" evidence="4"/>
<dbReference type="PANTHER" id="PTHR34216:SF3">
    <property type="entry name" value="POLY-BETA-1,6-N-ACETYL-D-GLUCOSAMINE N-DEACETYLASE"/>
    <property type="match status" value="1"/>
</dbReference>
<dbReference type="CDD" id="cd10918">
    <property type="entry name" value="CE4_NodB_like_5s_6s"/>
    <property type="match status" value="1"/>
</dbReference>
<protein>
    <submittedName>
        <fullName evidence="4">Polysaccharide deacetylase family protein</fullName>
        <ecNumber evidence="4">3.-.-.-</ecNumber>
    </submittedName>
</protein>
<dbReference type="RefSeq" id="WP_300953887.1">
    <property type="nucleotide sequence ID" value="NZ_JAUHJQ010000008.1"/>
</dbReference>
<dbReference type="PROSITE" id="PS51677">
    <property type="entry name" value="NODB"/>
    <property type="match status" value="1"/>
</dbReference>
<dbReference type="Gene3D" id="3.20.20.370">
    <property type="entry name" value="Glycoside hydrolase/deacetylase"/>
    <property type="match status" value="1"/>
</dbReference>
<feature type="domain" description="NodB homology" evidence="3">
    <location>
        <begin position="63"/>
        <end position="265"/>
    </location>
</feature>
<proteinExistence type="predicted"/>
<evidence type="ECO:0000313" key="4">
    <source>
        <dbReference type="EMBL" id="MDN4174795.1"/>
    </source>
</evidence>
<dbReference type="EMBL" id="JAUHJQ010000008">
    <property type="protein sequence ID" value="MDN4174795.1"/>
    <property type="molecule type" value="Genomic_DNA"/>
</dbReference>
<dbReference type="InterPro" id="IPR002509">
    <property type="entry name" value="NODB_dom"/>
</dbReference>
<gene>
    <name evidence="4" type="ORF">QWY28_17670</name>
</gene>
<evidence type="ECO:0000313" key="5">
    <source>
        <dbReference type="Proteomes" id="UP001168620"/>
    </source>
</evidence>
<evidence type="ECO:0000256" key="2">
    <source>
        <dbReference type="ARBA" id="ARBA00022729"/>
    </source>
</evidence>
<keyword evidence="5" id="KW-1185">Reference proteome</keyword>
<dbReference type="Pfam" id="PF01522">
    <property type="entry name" value="Polysacc_deac_1"/>
    <property type="match status" value="1"/>
</dbReference>
<keyword evidence="4" id="KW-0378">Hydrolase</keyword>